<dbReference type="GO" id="GO:0006508">
    <property type="term" value="P:proteolysis"/>
    <property type="evidence" value="ECO:0007669"/>
    <property type="project" value="UniProtKB-KW"/>
</dbReference>
<keyword evidence="7 10" id="KW-0482">Metalloprotease</keyword>
<dbReference type="GO" id="GO:0042277">
    <property type="term" value="F:peptide binding"/>
    <property type="evidence" value="ECO:0007669"/>
    <property type="project" value="TreeGrafter"/>
</dbReference>
<dbReference type="InterPro" id="IPR014782">
    <property type="entry name" value="Peptidase_M1_dom"/>
</dbReference>
<accession>A0A1Y2DZR5</accession>
<evidence type="ECO:0000256" key="9">
    <source>
        <dbReference type="PIRSR" id="PIRSR634016-3"/>
    </source>
</evidence>
<dbReference type="Pfam" id="PF17900">
    <property type="entry name" value="Peptidase_M1_N"/>
    <property type="match status" value="1"/>
</dbReference>
<dbReference type="Gene3D" id="2.60.40.1730">
    <property type="entry name" value="tricorn interacting facor f3 domain"/>
    <property type="match status" value="1"/>
</dbReference>
<dbReference type="PANTHER" id="PTHR11533:SF174">
    <property type="entry name" value="PUROMYCIN-SENSITIVE AMINOPEPTIDASE-RELATED"/>
    <property type="match status" value="1"/>
</dbReference>
<evidence type="ECO:0000256" key="4">
    <source>
        <dbReference type="ARBA" id="ARBA00022723"/>
    </source>
</evidence>
<dbReference type="AlphaFoldDB" id="A0A1Y2DZR5"/>
<keyword evidence="15" id="KW-1185">Reference proteome</keyword>
<evidence type="ECO:0000259" key="11">
    <source>
        <dbReference type="Pfam" id="PF01433"/>
    </source>
</evidence>
<evidence type="ECO:0000256" key="5">
    <source>
        <dbReference type="ARBA" id="ARBA00022801"/>
    </source>
</evidence>
<dbReference type="SUPFAM" id="SSF63737">
    <property type="entry name" value="Leukotriene A4 hydrolase N-terminal domain"/>
    <property type="match status" value="1"/>
</dbReference>
<dbReference type="OrthoDB" id="10031169at2759"/>
<feature type="binding site" evidence="9">
    <location>
        <position position="317"/>
    </location>
    <ligand>
        <name>Zn(2+)</name>
        <dbReference type="ChEBI" id="CHEBI:29105"/>
        <note>catalytic</note>
    </ligand>
</feature>
<keyword evidence="3 10" id="KW-0645">Protease</keyword>
<keyword evidence="2 10" id="KW-0031">Aminopeptidase</keyword>
<proteinExistence type="inferred from homology"/>
<comment type="caution">
    <text evidence="14">The sequence shown here is derived from an EMBL/GenBank/DDBJ whole genome shotgun (WGS) entry which is preliminary data.</text>
</comment>
<evidence type="ECO:0000313" key="14">
    <source>
        <dbReference type="EMBL" id="ORY64780.1"/>
    </source>
</evidence>
<dbReference type="STRING" id="1141098.A0A1Y2DZR5"/>
<dbReference type="GO" id="GO:0070006">
    <property type="term" value="F:metalloaminopeptidase activity"/>
    <property type="evidence" value="ECO:0007669"/>
    <property type="project" value="TreeGrafter"/>
</dbReference>
<protein>
    <recommendedName>
        <fullName evidence="10">Aminopeptidase</fullName>
        <ecNumber evidence="10">3.4.11.-</ecNumber>
    </recommendedName>
</protein>
<organism evidence="14 15">
    <name type="scientific">Pseudomassariella vexata</name>
    <dbReference type="NCBI Taxonomy" id="1141098"/>
    <lineage>
        <taxon>Eukaryota</taxon>
        <taxon>Fungi</taxon>
        <taxon>Dikarya</taxon>
        <taxon>Ascomycota</taxon>
        <taxon>Pezizomycotina</taxon>
        <taxon>Sordariomycetes</taxon>
        <taxon>Xylariomycetidae</taxon>
        <taxon>Amphisphaeriales</taxon>
        <taxon>Pseudomassariaceae</taxon>
        <taxon>Pseudomassariella</taxon>
    </lineage>
</organism>
<dbReference type="Gene3D" id="1.25.50.20">
    <property type="match status" value="1"/>
</dbReference>
<dbReference type="Pfam" id="PF01433">
    <property type="entry name" value="Peptidase_M1"/>
    <property type="match status" value="1"/>
</dbReference>
<dbReference type="InterPro" id="IPR050344">
    <property type="entry name" value="Peptidase_M1_aminopeptidases"/>
</dbReference>
<dbReference type="InterPro" id="IPR024571">
    <property type="entry name" value="ERAP1-like_C_dom"/>
</dbReference>
<evidence type="ECO:0000256" key="6">
    <source>
        <dbReference type="ARBA" id="ARBA00022833"/>
    </source>
</evidence>
<dbReference type="Pfam" id="PF11838">
    <property type="entry name" value="ERAP1_C"/>
    <property type="match status" value="1"/>
</dbReference>
<dbReference type="CDD" id="cd09601">
    <property type="entry name" value="M1_APN-Q_like"/>
    <property type="match status" value="1"/>
</dbReference>
<dbReference type="PANTHER" id="PTHR11533">
    <property type="entry name" value="PROTEASE M1 ZINC METALLOPROTEASE"/>
    <property type="match status" value="1"/>
</dbReference>
<comment type="similarity">
    <text evidence="1 10">Belongs to the peptidase M1 family.</text>
</comment>
<evidence type="ECO:0000256" key="3">
    <source>
        <dbReference type="ARBA" id="ARBA00022670"/>
    </source>
</evidence>
<evidence type="ECO:0000259" key="12">
    <source>
        <dbReference type="Pfam" id="PF11838"/>
    </source>
</evidence>
<reference evidence="14 15" key="1">
    <citation type="submission" date="2016-07" db="EMBL/GenBank/DDBJ databases">
        <title>Pervasive Adenine N6-methylation of Active Genes in Fungi.</title>
        <authorList>
            <consortium name="DOE Joint Genome Institute"/>
            <person name="Mondo S.J."/>
            <person name="Dannebaum R.O."/>
            <person name="Kuo R.C."/>
            <person name="Labutti K."/>
            <person name="Haridas S."/>
            <person name="Kuo A."/>
            <person name="Salamov A."/>
            <person name="Ahrendt S.R."/>
            <person name="Lipzen A."/>
            <person name="Sullivan W."/>
            <person name="Andreopoulos W.B."/>
            <person name="Clum A."/>
            <person name="Lindquist E."/>
            <person name="Daum C."/>
            <person name="Ramamoorthy G.K."/>
            <person name="Gryganskyi A."/>
            <person name="Culley D."/>
            <person name="Magnuson J.K."/>
            <person name="James T.Y."/>
            <person name="O'Malley M.A."/>
            <person name="Stajich J.E."/>
            <person name="Spatafora J.W."/>
            <person name="Visel A."/>
            <person name="Grigoriev I.V."/>
        </authorList>
    </citation>
    <scope>NUCLEOTIDE SEQUENCE [LARGE SCALE GENOMIC DNA]</scope>
    <source>
        <strain evidence="14 15">CBS 129021</strain>
    </source>
</reference>
<feature type="domain" description="Peptidase M1 membrane alanine aminopeptidase" evidence="11">
    <location>
        <begin position="248"/>
        <end position="392"/>
    </location>
</feature>
<dbReference type="InterPro" id="IPR001930">
    <property type="entry name" value="Peptidase_M1"/>
</dbReference>
<dbReference type="GO" id="GO:0043171">
    <property type="term" value="P:peptide catabolic process"/>
    <property type="evidence" value="ECO:0007669"/>
    <property type="project" value="TreeGrafter"/>
</dbReference>
<feature type="domain" description="Aminopeptidase N-like N-terminal" evidence="13">
    <location>
        <begin position="22"/>
        <end position="212"/>
    </location>
</feature>
<evidence type="ECO:0000313" key="15">
    <source>
        <dbReference type="Proteomes" id="UP000193689"/>
    </source>
</evidence>
<gene>
    <name evidence="14" type="ORF">BCR38DRAFT_430983</name>
</gene>
<comment type="cofactor">
    <cofactor evidence="9 10">
        <name>Zn(2+)</name>
        <dbReference type="ChEBI" id="CHEBI:29105"/>
    </cofactor>
    <text evidence="9 10">Binds 1 zinc ion per subunit.</text>
</comment>
<keyword evidence="5 10" id="KW-0378">Hydrolase</keyword>
<dbReference type="EC" id="3.4.11.-" evidence="10"/>
<feature type="binding site" evidence="9">
    <location>
        <position position="321"/>
    </location>
    <ligand>
        <name>Zn(2+)</name>
        <dbReference type="ChEBI" id="CHEBI:29105"/>
        <note>catalytic</note>
    </ligand>
</feature>
<sequence length="771" mass="86323">MHDAVTYLHDQSPPFRLPNTLKPSHYDICIDPDLPGKRFSGRVTLHLEAFKSTNVIAFHTLRLDVTHISVERGPGGTEYPRIEYVTEHEVAYARLQEQLSAGSKFIVMMDYLGEMTGAGSMGGLLPSPYQMPTGEVKLGFETMMEPTMVRAVFPCLDEPEIKATFTVSLFVDADLTCISNMDAVSENLTVTLSGQTKKKVVFGKTPRMSTYLVVFVAGYFNVLESNDFHVPIRVWAAIDKDIRGSALALKVAVKALKAHERNFGVKYPLPKLDMVAVPGHVGGMEHWGCVTYQENGIILSDKPSAADKLRLASLITHELDHQWFGNIVTMEWWDSIWLNESFSDWATVHALKQMFPEFDSWANFLASDPSETTRGGYQEALRLDSNRSTHAILDPNLPPSAAFDTIATNLTTYKLNTDQVGFYRISYNLSRIHKLGTQFSGNLLSIKDKVGIISDLAAVVGTGRANRQIRLSDFLDFLQAIKDQETDLFVWREILAQLENIRAAFLFDEGGTAEILRRVRLELLSHFAKKQYLDFQQIFFKTLLFSQLKDHPLTQKIALEAWNKLINGDKDALNPNIRKHIFDTVLQLDGSHETWNKIRYIAYNKTYIRKTDPATPLDALEALGSSPNPGLVARALDIITPPSCPSSLSNPTAPIFSNRVAMSSILRSLGKHRTGAKASWDWLRGGWHLLRREGSKGSINSNAYIGAALGGLCTANHLAEIEQFFADKVDHSFQLELAQAIDVIRVRFQFSNADHGDLLAWAKKRGYTPQM</sequence>
<keyword evidence="6 9" id="KW-0862">Zinc</keyword>
<evidence type="ECO:0000256" key="1">
    <source>
        <dbReference type="ARBA" id="ARBA00010136"/>
    </source>
</evidence>
<dbReference type="GO" id="GO:0008270">
    <property type="term" value="F:zinc ion binding"/>
    <property type="evidence" value="ECO:0007669"/>
    <property type="project" value="UniProtKB-UniRule"/>
</dbReference>
<dbReference type="InParanoid" id="A0A1Y2DZR5"/>
<evidence type="ECO:0000256" key="8">
    <source>
        <dbReference type="PIRSR" id="PIRSR634016-1"/>
    </source>
</evidence>
<dbReference type="PRINTS" id="PR00756">
    <property type="entry name" value="ALADIPTASE"/>
</dbReference>
<dbReference type="SUPFAM" id="SSF55486">
    <property type="entry name" value="Metalloproteases ('zincins'), catalytic domain"/>
    <property type="match status" value="1"/>
</dbReference>
<dbReference type="GO" id="GO:0016020">
    <property type="term" value="C:membrane"/>
    <property type="evidence" value="ECO:0007669"/>
    <property type="project" value="TreeGrafter"/>
</dbReference>
<name>A0A1Y2DZR5_9PEZI</name>
<evidence type="ECO:0000259" key="13">
    <source>
        <dbReference type="Pfam" id="PF17900"/>
    </source>
</evidence>
<feature type="domain" description="ERAP1-like C-terminal" evidence="12">
    <location>
        <begin position="413"/>
        <end position="745"/>
    </location>
</feature>
<dbReference type="InterPro" id="IPR045357">
    <property type="entry name" value="Aminopeptidase_N-like_N"/>
</dbReference>
<dbReference type="InterPro" id="IPR034016">
    <property type="entry name" value="M1_APN-typ"/>
</dbReference>
<keyword evidence="4 9" id="KW-0479">Metal-binding</keyword>
<evidence type="ECO:0000256" key="2">
    <source>
        <dbReference type="ARBA" id="ARBA00022438"/>
    </source>
</evidence>
<evidence type="ECO:0000256" key="10">
    <source>
        <dbReference type="RuleBase" id="RU364040"/>
    </source>
</evidence>
<feature type="active site" description="Proton acceptor" evidence="8">
    <location>
        <position position="318"/>
    </location>
</feature>
<dbReference type="InterPro" id="IPR042097">
    <property type="entry name" value="Aminopeptidase_N-like_N_sf"/>
</dbReference>
<evidence type="ECO:0000256" key="7">
    <source>
        <dbReference type="ARBA" id="ARBA00023049"/>
    </source>
</evidence>
<dbReference type="InterPro" id="IPR027268">
    <property type="entry name" value="Peptidase_M4/M1_CTD_sf"/>
</dbReference>
<dbReference type="GeneID" id="63776280"/>
<dbReference type="Gene3D" id="1.10.390.10">
    <property type="entry name" value="Neutral Protease Domain 2"/>
    <property type="match status" value="1"/>
</dbReference>
<dbReference type="Proteomes" id="UP000193689">
    <property type="component" value="Unassembled WGS sequence"/>
</dbReference>
<dbReference type="GO" id="GO:0005737">
    <property type="term" value="C:cytoplasm"/>
    <property type="evidence" value="ECO:0007669"/>
    <property type="project" value="TreeGrafter"/>
</dbReference>
<dbReference type="EMBL" id="MCFJ01000006">
    <property type="protein sequence ID" value="ORY64780.1"/>
    <property type="molecule type" value="Genomic_DNA"/>
</dbReference>
<feature type="binding site" evidence="9">
    <location>
        <position position="340"/>
    </location>
    <ligand>
        <name>Zn(2+)</name>
        <dbReference type="ChEBI" id="CHEBI:29105"/>
        <note>catalytic</note>
    </ligand>
</feature>
<dbReference type="RefSeq" id="XP_040715933.1">
    <property type="nucleotide sequence ID" value="XM_040860068.1"/>
</dbReference>